<dbReference type="AlphaFoldDB" id="A0A7V5NWD5"/>
<protein>
    <submittedName>
        <fullName evidence="2">TraB/GumN family protein</fullName>
    </submittedName>
</protein>
<accession>A0A7V5NWD5</accession>
<dbReference type="CDD" id="cd14789">
    <property type="entry name" value="Tiki"/>
    <property type="match status" value="1"/>
</dbReference>
<feature type="signal peptide" evidence="1">
    <location>
        <begin position="1"/>
        <end position="22"/>
    </location>
</feature>
<dbReference type="InterPro" id="IPR047111">
    <property type="entry name" value="YbaP-like"/>
</dbReference>
<dbReference type="PANTHER" id="PTHR40590">
    <property type="entry name" value="CYTOPLASMIC PROTEIN-RELATED"/>
    <property type="match status" value="1"/>
</dbReference>
<evidence type="ECO:0000313" key="2">
    <source>
        <dbReference type="EMBL" id="HHI88447.1"/>
    </source>
</evidence>
<name>A0A7V5NWD5_9PROT</name>
<dbReference type="Pfam" id="PF01963">
    <property type="entry name" value="TraB_PrgY_gumN"/>
    <property type="match status" value="1"/>
</dbReference>
<proteinExistence type="predicted"/>
<dbReference type="PANTHER" id="PTHR40590:SF1">
    <property type="entry name" value="CYTOPLASMIC PROTEIN"/>
    <property type="match status" value="1"/>
</dbReference>
<reference evidence="2" key="1">
    <citation type="journal article" date="2020" name="mSystems">
        <title>Genome- and Community-Level Interaction Insights into Carbon Utilization and Element Cycling Functions of Hydrothermarchaeota in Hydrothermal Sediment.</title>
        <authorList>
            <person name="Zhou Z."/>
            <person name="Liu Y."/>
            <person name="Xu W."/>
            <person name="Pan J."/>
            <person name="Luo Z.H."/>
            <person name="Li M."/>
        </authorList>
    </citation>
    <scope>NUCLEOTIDE SEQUENCE [LARGE SCALE GENOMIC DNA]</scope>
    <source>
        <strain evidence="2">HyVt-538</strain>
    </source>
</reference>
<gene>
    <name evidence="2" type="ORF">ENK01_00710</name>
</gene>
<dbReference type="Proteomes" id="UP000885806">
    <property type="component" value="Unassembled WGS sequence"/>
</dbReference>
<dbReference type="EMBL" id="DROP01000049">
    <property type="protein sequence ID" value="HHI88447.1"/>
    <property type="molecule type" value="Genomic_DNA"/>
</dbReference>
<dbReference type="InterPro" id="IPR002816">
    <property type="entry name" value="TraB/PrgY/GumN_fam"/>
</dbReference>
<comment type="caution">
    <text evidence="2">The sequence shown here is derived from an EMBL/GenBank/DDBJ whole genome shotgun (WGS) entry which is preliminary data.</text>
</comment>
<sequence length="318" mass="35997">MRMKKFFTAMFGLAFALLVAWALTKQGGSVKEMVELEHKRFDAPALWKVTDKDSTLYLFGTVHLLPEDMKWQKRDMLAAFDEAGTVFFESPDDTKAAFKTKVLQRQYGLYGSGEQLNHHLDRVNINRLTAAALNTNVPLGSLVRFKPWLVSDLLTTAAAEQAGLSYENSADNWLRQKARKQHKHIEALDGVETYFKAVAQQPESVQLRSLKKTLNNFDQLVPDLKTVNAAWLVGNTALLEDELLKPFQQRSPEIFSALIVNRNADWARKLDAFMQKDDDAFVAVGIAHMLGEDGLPARLAEMGYKVERVRRTDLPNEK</sequence>
<evidence type="ECO:0000256" key="1">
    <source>
        <dbReference type="SAM" id="SignalP"/>
    </source>
</evidence>
<keyword evidence="1" id="KW-0732">Signal</keyword>
<feature type="chain" id="PRO_5031295495" evidence="1">
    <location>
        <begin position="23"/>
        <end position="318"/>
    </location>
</feature>
<organism evidence="2">
    <name type="scientific">Hellea balneolensis</name>
    <dbReference type="NCBI Taxonomy" id="287478"/>
    <lineage>
        <taxon>Bacteria</taxon>
        <taxon>Pseudomonadati</taxon>
        <taxon>Pseudomonadota</taxon>
        <taxon>Alphaproteobacteria</taxon>
        <taxon>Maricaulales</taxon>
        <taxon>Robiginitomaculaceae</taxon>
        <taxon>Hellea</taxon>
    </lineage>
</organism>